<evidence type="ECO:0000313" key="3">
    <source>
        <dbReference type="EMBL" id="OJJ48340.1"/>
    </source>
</evidence>
<protein>
    <recommendedName>
        <fullName evidence="2">CHAT domain-containing protein</fullName>
    </recommendedName>
</protein>
<sequence>MVSLKERLEPFSDAGPLVNYLARLILELHLACRSPSAAQELNRCYTAYEHISDYAGMANCKMMEADSRLSPPFASPVSLNLIPADSASAVGEEHIWDPYELHLPLDYSQEAQETYALALSLFERANCERGQAAVLLRQACCLHVLARQLSIDDDSRHTMLKEAGEMLDQAQLLFGVDEANLMVVLGHQILLDISRGVNTTTIHDRATEIGKWGVDAGNEKVAHFIGLVMLRFAKHEYAKFSRFDMATRAYECAYECFIALGDVVPAFQTLAARAWMQHGMYNSAATILFIDRAREMFESVLSYYDQGISNAPDTELGKMESRGLLAQRFQIISSFLNKAKSMYLRMKELEVLEEWQTQHAWFIEHDKSFQFMREHLEKDDAKLPTRLRDHNLWQRSLVANAIHMKFAVAEITFDRHLEDGNLADAEQAFASFFNEMSLMEPGYSRDFFLLLAYNRVGDHRQARVVLNSMTDSVLFNDLLERFLEGRGLQGEFPDIAGNALNVCVMARDMKRGYQLIQTISQISPSFFENIVESASDFIFRLADYSIIMLNNDHPETAFRKLLKARELIELRRTATIDADARGSSLVTHLVNVFLTLTKICLRCEQAGIPLAVLSFYEHGHSENASWGDHALLFLEEARARSVLDSLQTVDHISGATSGKTLSEITYKRRALRHLQALRVRNERQEREQAQLEAELRDLAGNSLSASTEEFIQATNASVDPALLYGCIPGNAVVIEASFSPHGSLIFAITSAGIENAREEPVTVSDLRRPVLEYLGLMQQMTGIKSSEEDVRKRQVDELGEQISAVLLKPFEDTIRTKTHVIFSVSDPLTAFPLSALPFDGEPLLAHVAVSQIPSLTVLYHLSRRQATTAAPTVSVFAKTSAMPAVEGATRHANGKDGDEEEEEEEEQVLYMARIEAVNIARLFATWPIEASRVTRREFREYIQGGSAVLHIGTHGDVDHHHPLLSFISIGEEFRVLDLLEVQSRAHLLVFAACLSGLGRATLSNEVLGFTHVVLGTGCQAYIGTLWKVNDFGSMLLMTLFYRQLKDQHAISLAEAMRRAQHDMLRLDTEGVRLFLDGLLDAWAAMDSACDDHGLTGFLSDARYVLATTKMMLDQLDLASPFYWASFMLVGYGDFKFAVQDSNEFGIH</sequence>
<dbReference type="STRING" id="1073090.A0A1L9SMA8"/>
<evidence type="ECO:0000259" key="2">
    <source>
        <dbReference type="Pfam" id="PF12770"/>
    </source>
</evidence>
<dbReference type="InterPro" id="IPR024983">
    <property type="entry name" value="CHAT_dom"/>
</dbReference>
<dbReference type="EMBL" id="KV878339">
    <property type="protein sequence ID" value="OJJ48340.1"/>
    <property type="molecule type" value="Genomic_DNA"/>
</dbReference>
<feature type="domain" description="CHAT" evidence="2">
    <location>
        <begin position="797"/>
        <end position="1130"/>
    </location>
</feature>
<accession>A0A1L9SMA8</accession>
<feature type="coiled-coil region" evidence="1">
    <location>
        <begin position="667"/>
        <end position="701"/>
    </location>
</feature>
<dbReference type="AlphaFoldDB" id="A0A1L9SMA8"/>
<proteinExistence type="predicted"/>
<dbReference type="OrthoDB" id="5040840at2759"/>
<gene>
    <name evidence="3" type="ORF">ASPZODRAFT_150590</name>
</gene>
<dbReference type="GeneID" id="34612105"/>
<keyword evidence="1" id="KW-0175">Coiled coil</keyword>
<reference evidence="4" key="1">
    <citation type="journal article" date="2017" name="Genome Biol.">
        <title>Comparative genomics reveals high biological diversity and specific adaptations in the industrially and medically important fungal genus Aspergillus.</title>
        <authorList>
            <person name="de Vries R.P."/>
            <person name="Riley R."/>
            <person name="Wiebenga A."/>
            <person name="Aguilar-Osorio G."/>
            <person name="Amillis S."/>
            <person name="Uchima C.A."/>
            <person name="Anderluh G."/>
            <person name="Asadollahi M."/>
            <person name="Askin M."/>
            <person name="Barry K."/>
            <person name="Battaglia E."/>
            <person name="Bayram O."/>
            <person name="Benocci T."/>
            <person name="Braus-Stromeyer S.A."/>
            <person name="Caldana C."/>
            <person name="Canovas D."/>
            <person name="Cerqueira G.C."/>
            <person name="Chen F."/>
            <person name="Chen W."/>
            <person name="Choi C."/>
            <person name="Clum A."/>
            <person name="Dos Santos R.A."/>
            <person name="Damasio A.R."/>
            <person name="Diallinas G."/>
            <person name="Emri T."/>
            <person name="Fekete E."/>
            <person name="Flipphi M."/>
            <person name="Freyberg S."/>
            <person name="Gallo A."/>
            <person name="Gournas C."/>
            <person name="Habgood R."/>
            <person name="Hainaut M."/>
            <person name="Harispe M.L."/>
            <person name="Henrissat B."/>
            <person name="Hilden K.S."/>
            <person name="Hope R."/>
            <person name="Hossain A."/>
            <person name="Karabika E."/>
            <person name="Karaffa L."/>
            <person name="Karanyi Z."/>
            <person name="Krasevec N."/>
            <person name="Kuo A."/>
            <person name="Kusch H."/>
            <person name="LaButti K."/>
            <person name="Lagendijk E.L."/>
            <person name="Lapidus A."/>
            <person name="Levasseur A."/>
            <person name="Lindquist E."/>
            <person name="Lipzen A."/>
            <person name="Logrieco A.F."/>
            <person name="MacCabe A."/>
            <person name="Maekelae M.R."/>
            <person name="Malavazi I."/>
            <person name="Melin P."/>
            <person name="Meyer V."/>
            <person name="Mielnichuk N."/>
            <person name="Miskei M."/>
            <person name="Molnar A.P."/>
            <person name="Mule G."/>
            <person name="Ngan C.Y."/>
            <person name="Orejas M."/>
            <person name="Orosz E."/>
            <person name="Ouedraogo J.P."/>
            <person name="Overkamp K.M."/>
            <person name="Park H.-S."/>
            <person name="Perrone G."/>
            <person name="Piumi F."/>
            <person name="Punt P.J."/>
            <person name="Ram A.F."/>
            <person name="Ramon A."/>
            <person name="Rauscher S."/>
            <person name="Record E."/>
            <person name="Riano-Pachon D.M."/>
            <person name="Robert V."/>
            <person name="Roehrig J."/>
            <person name="Ruller R."/>
            <person name="Salamov A."/>
            <person name="Salih N.S."/>
            <person name="Samson R.A."/>
            <person name="Sandor E."/>
            <person name="Sanguinetti M."/>
            <person name="Schuetze T."/>
            <person name="Sepcic K."/>
            <person name="Shelest E."/>
            <person name="Sherlock G."/>
            <person name="Sophianopoulou V."/>
            <person name="Squina F.M."/>
            <person name="Sun H."/>
            <person name="Susca A."/>
            <person name="Todd R.B."/>
            <person name="Tsang A."/>
            <person name="Unkles S.E."/>
            <person name="van de Wiele N."/>
            <person name="van Rossen-Uffink D."/>
            <person name="Oliveira J.V."/>
            <person name="Vesth T.C."/>
            <person name="Visser J."/>
            <person name="Yu J.-H."/>
            <person name="Zhou M."/>
            <person name="Andersen M.R."/>
            <person name="Archer D.B."/>
            <person name="Baker S.E."/>
            <person name="Benoit I."/>
            <person name="Brakhage A.A."/>
            <person name="Braus G.H."/>
            <person name="Fischer R."/>
            <person name="Frisvad J.C."/>
            <person name="Goldman G.H."/>
            <person name="Houbraken J."/>
            <person name="Oakley B."/>
            <person name="Pocsi I."/>
            <person name="Scazzocchio C."/>
            <person name="Seiboth B."/>
            <person name="vanKuyk P.A."/>
            <person name="Wortman J."/>
            <person name="Dyer P.S."/>
            <person name="Grigoriev I.V."/>
        </authorList>
    </citation>
    <scope>NUCLEOTIDE SEQUENCE [LARGE SCALE GENOMIC DNA]</scope>
    <source>
        <strain evidence="4">CBS 506.65</strain>
    </source>
</reference>
<keyword evidence="4" id="KW-1185">Reference proteome</keyword>
<dbReference type="RefSeq" id="XP_022582850.1">
    <property type="nucleotide sequence ID" value="XM_022725640.1"/>
</dbReference>
<name>A0A1L9SMA8_9EURO</name>
<dbReference type="VEuPathDB" id="FungiDB:ASPZODRAFT_150590"/>
<dbReference type="Pfam" id="PF12770">
    <property type="entry name" value="CHAT"/>
    <property type="match status" value="1"/>
</dbReference>
<evidence type="ECO:0000313" key="4">
    <source>
        <dbReference type="Proteomes" id="UP000184188"/>
    </source>
</evidence>
<dbReference type="Proteomes" id="UP000184188">
    <property type="component" value="Unassembled WGS sequence"/>
</dbReference>
<evidence type="ECO:0000256" key="1">
    <source>
        <dbReference type="SAM" id="Coils"/>
    </source>
</evidence>
<organism evidence="3 4">
    <name type="scientific">Penicilliopsis zonata CBS 506.65</name>
    <dbReference type="NCBI Taxonomy" id="1073090"/>
    <lineage>
        <taxon>Eukaryota</taxon>
        <taxon>Fungi</taxon>
        <taxon>Dikarya</taxon>
        <taxon>Ascomycota</taxon>
        <taxon>Pezizomycotina</taxon>
        <taxon>Eurotiomycetes</taxon>
        <taxon>Eurotiomycetidae</taxon>
        <taxon>Eurotiales</taxon>
        <taxon>Aspergillaceae</taxon>
        <taxon>Penicilliopsis</taxon>
    </lineage>
</organism>